<protein>
    <submittedName>
        <fullName evidence="1">Uncharacterized protein</fullName>
    </submittedName>
</protein>
<keyword evidence="2" id="KW-1185">Reference proteome</keyword>
<dbReference type="InterPro" id="IPR008993">
    <property type="entry name" value="TIMP-like_OB-fold"/>
</dbReference>
<accession>A0AAN2BM89</accession>
<name>A0AAN2BM89_9GAMM</name>
<organism evidence="1 2">
    <name type="scientific">Marinagarivorans cellulosilyticus</name>
    <dbReference type="NCBI Taxonomy" id="2721545"/>
    <lineage>
        <taxon>Bacteria</taxon>
        <taxon>Pseudomonadati</taxon>
        <taxon>Pseudomonadota</taxon>
        <taxon>Gammaproteobacteria</taxon>
        <taxon>Cellvibrionales</taxon>
        <taxon>Cellvibrionaceae</taxon>
        <taxon>Marinagarivorans</taxon>
    </lineage>
</organism>
<dbReference type="AlphaFoldDB" id="A0AAN2BM89"/>
<dbReference type="EMBL" id="AP023086">
    <property type="protein sequence ID" value="BCD99841.1"/>
    <property type="molecule type" value="Genomic_DNA"/>
</dbReference>
<dbReference type="Gene3D" id="2.40.50.120">
    <property type="match status" value="1"/>
</dbReference>
<dbReference type="SUPFAM" id="SSF50242">
    <property type="entry name" value="TIMP-like"/>
    <property type="match status" value="1"/>
</dbReference>
<reference evidence="1 2" key="1">
    <citation type="journal article" date="2022" name="IScience">
        <title>An ultrasensitive nanofiber-based assay for enzymatic hydrolysis and deep-sea microbial degradation of cellulose.</title>
        <authorList>
            <person name="Tsudome M."/>
            <person name="Tachioka M."/>
            <person name="Miyazaki M."/>
            <person name="Uchimura K."/>
            <person name="Tsuda M."/>
            <person name="Takaki Y."/>
            <person name="Deguchi S."/>
        </authorList>
    </citation>
    <scope>NUCLEOTIDE SEQUENCE [LARGE SCALE GENOMIC DNA]</scope>
    <source>
        <strain evidence="1 2">GE09</strain>
    </source>
</reference>
<sequence length="202" mass="22723">MYISKLFRCFVFLVASLARNKYYLALAIYLPSNAVLACSCAIGSTEAYQNQATYVYVGKAVSVINLCQLDPTVEHRGPGNCILANKIAIVSPQKVYKHSADGISKMQRFVGGVEVPYSQQEFEEKIAKEKLRTVYIPQGRSNCQMFFEEGEEYLIFSKSIDAGDFQMTSICDGSGSVEWRKKMIEELELMNSKVVKRPHTTQ</sequence>
<dbReference type="Proteomes" id="UP001320119">
    <property type="component" value="Chromosome"/>
</dbReference>
<proteinExistence type="predicted"/>
<evidence type="ECO:0000313" key="1">
    <source>
        <dbReference type="EMBL" id="BCD99841.1"/>
    </source>
</evidence>
<gene>
    <name evidence="1" type="ORF">MARGE09_P4043</name>
</gene>
<dbReference type="KEGG" id="marq:MARGE09_P4043"/>
<evidence type="ECO:0000313" key="2">
    <source>
        <dbReference type="Proteomes" id="UP001320119"/>
    </source>
</evidence>